<dbReference type="Proteomes" id="UP000003240">
    <property type="component" value="Unassembled WGS sequence"/>
</dbReference>
<keyword evidence="2" id="KW-1185">Reference proteome</keyword>
<dbReference type="AlphaFoldDB" id="F7NGG2"/>
<accession>F7NGG2</accession>
<organism evidence="1 2">
    <name type="scientific">Acetonema longum DSM 6540</name>
    <dbReference type="NCBI Taxonomy" id="1009370"/>
    <lineage>
        <taxon>Bacteria</taxon>
        <taxon>Bacillati</taxon>
        <taxon>Bacillota</taxon>
        <taxon>Negativicutes</taxon>
        <taxon>Acetonemataceae</taxon>
        <taxon>Acetonema</taxon>
    </lineage>
</organism>
<protein>
    <submittedName>
        <fullName evidence="1">Uncharacterized protein</fullName>
    </submittedName>
</protein>
<name>F7NGG2_9FIRM</name>
<comment type="caution">
    <text evidence="1">The sequence shown here is derived from an EMBL/GenBank/DDBJ whole genome shotgun (WGS) entry which is preliminary data.</text>
</comment>
<reference evidence="1 2" key="1">
    <citation type="journal article" date="2011" name="EMBO J.">
        <title>Structural diversity of bacterial flagellar motors.</title>
        <authorList>
            <person name="Chen S."/>
            <person name="Beeby M."/>
            <person name="Murphy G.E."/>
            <person name="Leadbetter J.R."/>
            <person name="Hendrixson D.R."/>
            <person name="Briegel A."/>
            <person name="Li Z."/>
            <person name="Shi J."/>
            <person name="Tocheva E.I."/>
            <person name="Muller A."/>
            <person name="Dobro M.J."/>
            <person name="Jensen G.J."/>
        </authorList>
    </citation>
    <scope>NUCLEOTIDE SEQUENCE [LARGE SCALE GENOMIC DNA]</scope>
    <source>
        <strain evidence="1 2">DSM 6540</strain>
    </source>
</reference>
<dbReference type="EMBL" id="AFGF01000049">
    <property type="protein sequence ID" value="EGO64766.1"/>
    <property type="molecule type" value="Genomic_DNA"/>
</dbReference>
<evidence type="ECO:0000313" key="1">
    <source>
        <dbReference type="EMBL" id="EGO64766.1"/>
    </source>
</evidence>
<proteinExistence type="predicted"/>
<gene>
    <name evidence="1" type="ORF">ALO_05750</name>
</gene>
<evidence type="ECO:0000313" key="2">
    <source>
        <dbReference type="Proteomes" id="UP000003240"/>
    </source>
</evidence>
<sequence>MTNGGGAFQRTDPAFSFSIIALVAAFMSKTPLCSSTTTLLPL</sequence>